<name>A0A1D8PBE6_9FLAO</name>
<organism evidence="2 3">
    <name type="scientific">Urechidicola croceus</name>
    <dbReference type="NCBI Taxonomy" id="1850246"/>
    <lineage>
        <taxon>Bacteria</taxon>
        <taxon>Pseudomonadati</taxon>
        <taxon>Bacteroidota</taxon>
        <taxon>Flavobacteriia</taxon>
        <taxon>Flavobacteriales</taxon>
        <taxon>Flavobacteriaceae</taxon>
        <taxon>Urechidicola</taxon>
    </lineage>
</organism>
<feature type="domain" description="MOSC" evidence="1">
    <location>
        <begin position="76"/>
        <end position="180"/>
    </location>
</feature>
<proteinExistence type="predicted"/>
<dbReference type="PANTHER" id="PTHR30212:SF2">
    <property type="entry name" value="PROTEIN YIIM"/>
    <property type="match status" value="1"/>
</dbReference>
<dbReference type="PANTHER" id="PTHR30212">
    <property type="entry name" value="PROTEIN YIIM"/>
    <property type="match status" value="1"/>
</dbReference>
<protein>
    <submittedName>
        <fullName evidence="2">MOSC domain-containing protein</fullName>
    </submittedName>
</protein>
<gene>
    <name evidence="2" type="ORF">LPB138_14915</name>
</gene>
<dbReference type="GO" id="GO:0030170">
    <property type="term" value="F:pyridoxal phosphate binding"/>
    <property type="evidence" value="ECO:0007669"/>
    <property type="project" value="InterPro"/>
</dbReference>
<reference evidence="2 3" key="1">
    <citation type="submission" date="2016-10" db="EMBL/GenBank/DDBJ databases">
        <title>Lutibacter sp. LPB0138, isolated from marine gastropod.</title>
        <authorList>
            <person name="Kim E."/>
            <person name="Yi H."/>
        </authorList>
    </citation>
    <scope>NUCLEOTIDE SEQUENCE [LARGE SCALE GENOMIC DNA]</scope>
    <source>
        <strain evidence="2 3">LPB0138</strain>
    </source>
</reference>
<dbReference type="InterPro" id="IPR011037">
    <property type="entry name" value="Pyrv_Knase-like_insert_dom_sf"/>
</dbReference>
<evidence type="ECO:0000259" key="1">
    <source>
        <dbReference type="Pfam" id="PF03473"/>
    </source>
</evidence>
<dbReference type="Pfam" id="PF03473">
    <property type="entry name" value="MOSC"/>
    <property type="match status" value="1"/>
</dbReference>
<dbReference type="Gene3D" id="2.40.33.20">
    <property type="entry name" value="PK beta-barrel domain-like"/>
    <property type="match status" value="1"/>
</dbReference>
<dbReference type="AlphaFoldDB" id="A0A1D8PBE6"/>
<dbReference type="Proteomes" id="UP000176050">
    <property type="component" value="Chromosome"/>
</dbReference>
<dbReference type="GO" id="GO:0003824">
    <property type="term" value="F:catalytic activity"/>
    <property type="evidence" value="ECO:0007669"/>
    <property type="project" value="InterPro"/>
</dbReference>
<sequence>MKHLTTEQLKSGLSHIQNSPKDDGVVELIVCRPEENQREVLAQGVLDLEVGLVGDNWKTRGSSRTTDGFGHPHMQLNIMNSRAIQLIAQEKNRWKLAGDQLFVDLDLSAENLPIGTKLSIGTAIIQITEIPHLGCKKFVERFGLDAMKFVNSTIGKSLNLRGVNAKVIKQGIITIGDKIRKTLSN</sequence>
<keyword evidence="3" id="KW-1185">Reference proteome</keyword>
<dbReference type="EMBL" id="CP017478">
    <property type="protein sequence ID" value="AOW21897.1"/>
    <property type="molecule type" value="Genomic_DNA"/>
</dbReference>
<dbReference type="KEGG" id="lul:LPB138_14915"/>
<dbReference type="InterPro" id="IPR005302">
    <property type="entry name" value="MoCF_Sase_C"/>
</dbReference>
<evidence type="ECO:0000313" key="3">
    <source>
        <dbReference type="Proteomes" id="UP000176050"/>
    </source>
</evidence>
<dbReference type="GO" id="GO:0030151">
    <property type="term" value="F:molybdenum ion binding"/>
    <property type="evidence" value="ECO:0007669"/>
    <property type="project" value="InterPro"/>
</dbReference>
<evidence type="ECO:0000313" key="2">
    <source>
        <dbReference type="EMBL" id="AOW21897.1"/>
    </source>
</evidence>
<dbReference type="InterPro" id="IPR052353">
    <property type="entry name" value="Benzoxazolinone_Detox_Enz"/>
</dbReference>
<dbReference type="OrthoDB" id="5735964at2"/>
<accession>A0A1D8PBE6</accession>
<dbReference type="STRING" id="1850246.LPB138_14915"/>
<dbReference type="SUPFAM" id="SSF50800">
    <property type="entry name" value="PK beta-barrel domain-like"/>
    <property type="match status" value="1"/>
</dbReference>
<dbReference type="RefSeq" id="WP_070238057.1">
    <property type="nucleotide sequence ID" value="NZ_CP017478.1"/>
</dbReference>